<protein>
    <recommendedName>
        <fullName evidence="2">Methyltransferase FkbM domain-containing protein</fullName>
    </recommendedName>
</protein>
<organism evidence="3 4">
    <name type="scientific">Symbiodinium microadriaticum</name>
    <name type="common">Dinoflagellate</name>
    <name type="synonym">Zooxanthella microadriatica</name>
    <dbReference type="NCBI Taxonomy" id="2951"/>
    <lineage>
        <taxon>Eukaryota</taxon>
        <taxon>Sar</taxon>
        <taxon>Alveolata</taxon>
        <taxon>Dinophyceae</taxon>
        <taxon>Suessiales</taxon>
        <taxon>Symbiodiniaceae</taxon>
        <taxon>Symbiodinium</taxon>
    </lineage>
</organism>
<evidence type="ECO:0000259" key="2">
    <source>
        <dbReference type="Pfam" id="PF05050"/>
    </source>
</evidence>
<comment type="caution">
    <text evidence="3">The sequence shown here is derived from an EMBL/GenBank/DDBJ whole genome shotgun (WGS) entry which is preliminary data.</text>
</comment>
<dbReference type="InterPro" id="IPR029063">
    <property type="entry name" value="SAM-dependent_MTases_sf"/>
</dbReference>
<gene>
    <name evidence="3" type="ORF">AK812_SmicGene10642</name>
</gene>
<dbReference type="Pfam" id="PF05050">
    <property type="entry name" value="Methyltransf_21"/>
    <property type="match status" value="1"/>
</dbReference>
<keyword evidence="1" id="KW-0732">Signal</keyword>
<evidence type="ECO:0000313" key="4">
    <source>
        <dbReference type="Proteomes" id="UP000186817"/>
    </source>
</evidence>
<dbReference type="Proteomes" id="UP000186817">
    <property type="component" value="Unassembled WGS sequence"/>
</dbReference>
<feature type="domain" description="Methyltransferase FkbM" evidence="2">
    <location>
        <begin position="110"/>
        <end position="262"/>
    </location>
</feature>
<dbReference type="EMBL" id="LSRX01000167">
    <property type="protein sequence ID" value="OLQ06108.1"/>
    <property type="molecule type" value="Genomic_DNA"/>
</dbReference>
<dbReference type="InterPro" id="IPR006342">
    <property type="entry name" value="FkbM_mtfrase"/>
</dbReference>
<proteinExistence type="predicted"/>
<dbReference type="SUPFAM" id="SSF53335">
    <property type="entry name" value="S-adenosyl-L-methionine-dependent methyltransferases"/>
    <property type="match status" value="1"/>
</dbReference>
<dbReference type="AlphaFoldDB" id="A0A1Q9EFD6"/>
<feature type="signal peptide" evidence="1">
    <location>
        <begin position="1"/>
        <end position="20"/>
    </location>
</feature>
<name>A0A1Q9EFD6_SYMMI</name>
<reference evidence="3 4" key="1">
    <citation type="submission" date="2016-02" db="EMBL/GenBank/DDBJ databases">
        <title>Genome analysis of coral dinoflagellate symbionts highlights evolutionary adaptations to a symbiotic lifestyle.</title>
        <authorList>
            <person name="Aranda M."/>
            <person name="Li Y."/>
            <person name="Liew Y.J."/>
            <person name="Baumgarten S."/>
            <person name="Simakov O."/>
            <person name="Wilson M."/>
            <person name="Piel J."/>
            <person name="Ashoor H."/>
            <person name="Bougouffa S."/>
            <person name="Bajic V.B."/>
            <person name="Ryu T."/>
            <person name="Ravasi T."/>
            <person name="Bayer T."/>
            <person name="Micklem G."/>
            <person name="Kim H."/>
            <person name="Bhak J."/>
            <person name="Lajeunesse T.C."/>
            <person name="Voolstra C.R."/>
        </authorList>
    </citation>
    <scope>NUCLEOTIDE SEQUENCE [LARGE SCALE GENOMIC DNA]</scope>
    <source>
        <strain evidence="3 4">CCMP2467</strain>
    </source>
</reference>
<feature type="chain" id="PRO_5012728812" description="Methyltransferase FkbM domain-containing protein" evidence="1">
    <location>
        <begin position="21"/>
        <end position="283"/>
    </location>
</feature>
<sequence length="283" mass="31775">MCSKRCCSVCCAILAVLVAALVMKFQQIKPRILEYHCPAHLSECPLFSRTGFEGELVLIITSMDNFRKDKADANWSTAIESLHKQGREPVMLVLGPNTLAEDAAEFRLLAKASAKLFLVEANERLNGNLTANLLQYGHPRQNFEIINAAMTDQPSGNLTFYLVDDGKQTESSLENYFGSSVAVSVRSLTPKNLLEELGSTAVDILHTDLEGYDLRILWEFFHEESFAPEIVKFEWLFASQHKGPGPYEMMPMLNMLSSRGYDLHQDAYDMIAIRRDLLFGEAA</sequence>
<evidence type="ECO:0000256" key="1">
    <source>
        <dbReference type="SAM" id="SignalP"/>
    </source>
</evidence>
<accession>A0A1Q9EFD6</accession>
<dbReference type="OrthoDB" id="414797at2759"/>
<keyword evidence="4" id="KW-1185">Reference proteome</keyword>
<evidence type="ECO:0000313" key="3">
    <source>
        <dbReference type="EMBL" id="OLQ06108.1"/>
    </source>
</evidence>
<dbReference type="Gene3D" id="3.40.50.150">
    <property type="entry name" value="Vaccinia Virus protein VP39"/>
    <property type="match status" value="1"/>
</dbReference>